<dbReference type="EMBL" id="JAHEWS010000006">
    <property type="protein sequence ID" value="MBT1587207.1"/>
    <property type="molecule type" value="Genomic_DNA"/>
</dbReference>
<dbReference type="Proteomes" id="UP001519641">
    <property type="component" value="Unassembled WGS sequence"/>
</dbReference>
<sequence length="202" mass="20913">MTTSKRPFIRTSQLALALAACMAATPAAPSASAATSTEGPSAAARLSEIAQRYEVGDELSASDERFIKKTGTPASGSALLGTAANCFNTLRTGGVNGRGRVEGCHGSVIGSGITNSWRTGYTATGNSQVRKLRAAEHIRAYGLVGSGGFGVVYSRDVSSGILNTRSHQFSRSATFKALAAYVTVQYDATFWTSRGSFSVVGG</sequence>
<name>A0ABS5VGR8_9MICO</name>
<protein>
    <submittedName>
        <fullName evidence="2">Uncharacterized protein</fullName>
    </submittedName>
</protein>
<organism evidence="2 3">
    <name type="scientific">Curtobacterium aurantiacum</name>
    <dbReference type="NCBI Taxonomy" id="3236919"/>
    <lineage>
        <taxon>Bacteria</taxon>
        <taxon>Bacillati</taxon>
        <taxon>Actinomycetota</taxon>
        <taxon>Actinomycetes</taxon>
        <taxon>Micrococcales</taxon>
        <taxon>Microbacteriaceae</taxon>
        <taxon>Curtobacterium</taxon>
    </lineage>
</organism>
<reference evidence="2 3" key="1">
    <citation type="submission" date="2021-05" db="EMBL/GenBank/DDBJ databases">
        <title>Whole genome sequence of Curtobacterium flaccumfaciens pv. flaccumfaciens strain CFBP 8819.</title>
        <authorList>
            <person name="Osdaghi E."/>
            <person name="Taghouti G."/>
            <person name="Portier P."/>
            <person name="Fazliarab A."/>
            <person name="Taghavi S.M."/>
            <person name="Briand M."/>
            <person name="Le-Saux M."/>
            <person name="Jacques M.-A."/>
        </authorList>
    </citation>
    <scope>NUCLEOTIDE SEQUENCE [LARGE SCALE GENOMIC DNA]</scope>
    <source>
        <strain evidence="2 3">CFBP 8819</strain>
    </source>
</reference>
<dbReference type="PROSITE" id="PS51257">
    <property type="entry name" value="PROKAR_LIPOPROTEIN"/>
    <property type="match status" value="1"/>
</dbReference>
<proteinExistence type="predicted"/>
<feature type="chain" id="PRO_5046229158" evidence="1">
    <location>
        <begin position="34"/>
        <end position="202"/>
    </location>
</feature>
<feature type="signal peptide" evidence="1">
    <location>
        <begin position="1"/>
        <end position="33"/>
    </location>
</feature>
<accession>A0ABS5VGR8</accession>
<keyword evidence="3" id="KW-1185">Reference proteome</keyword>
<dbReference type="InterPro" id="IPR006311">
    <property type="entry name" value="TAT_signal"/>
</dbReference>
<comment type="caution">
    <text evidence="2">The sequence shown here is derived from an EMBL/GenBank/DDBJ whole genome shotgun (WGS) entry which is preliminary data.</text>
</comment>
<dbReference type="PROSITE" id="PS51318">
    <property type="entry name" value="TAT"/>
    <property type="match status" value="1"/>
</dbReference>
<gene>
    <name evidence="2" type="ORF">KK097_05185</name>
</gene>
<evidence type="ECO:0000256" key="1">
    <source>
        <dbReference type="SAM" id="SignalP"/>
    </source>
</evidence>
<keyword evidence="1" id="KW-0732">Signal</keyword>
<dbReference type="RefSeq" id="WP_214531568.1">
    <property type="nucleotide sequence ID" value="NZ_JAHEWO010000043.1"/>
</dbReference>
<evidence type="ECO:0000313" key="2">
    <source>
        <dbReference type="EMBL" id="MBT1587207.1"/>
    </source>
</evidence>
<evidence type="ECO:0000313" key="3">
    <source>
        <dbReference type="Proteomes" id="UP001519641"/>
    </source>
</evidence>